<gene>
    <name evidence="2" type="ORF">SteCoe_690</name>
</gene>
<evidence type="ECO:0000313" key="2">
    <source>
        <dbReference type="EMBL" id="OMJ95798.1"/>
    </source>
</evidence>
<evidence type="ECO:0000256" key="1">
    <source>
        <dbReference type="SAM" id="Coils"/>
    </source>
</evidence>
<dbReference type="OrthoDB" id="325786at2759"/>
<keyword evidence="1" id="KW-0175">Coiled coil</keyword>
<feature type="coiled-coil region" evidence="1">
    <location>
        <begin position="56"/>
        <end position="90"/>
    </location>
</feature>
<dbReference type="Proteomes" id="UP000187209">
    <property type="component" value="Unassembled WGS sequence"/>
</dbReference>
<keyword evidence="3" id="KW-1185">Reference proteome</keyword>
<dbReference type="EMBL" id="MPUH01000007">
    <property type="protein sequence ID" value="OMJ95798.1"/>
    <property type="molecule type" value="Genomic_DNA"/>
</dbReference>
<dbReference type="InterPro" id="IPR029016">
    <property type="entry name" value="GAF-like_dom_sf"/>
</dbReference>
<dbReference type="AlphaFoldDB" id="A0A1R2D3G4"/>
<dbReference type="Gene3D" id="3.30.450.40">
    <property type="match status" value="1"/>
</dbReference>
<evidence type="ECO:0008006" key="4">
    <source>
        <dbReference type="Google" id="ProtNLM"/>
    </source>
</evidence>
<comment type="caution">
    <text evidence="2">The sequence shown here is derived from an EMBL/GenBank/DDBJ whole genome shotgun (WGS) entry which is preliminary data.</text>
</comment>
<proteinExistence type="predicted"/>
<reference evidence="2 3" key="1">
    <citation type="submission" date="2016-11" db="EMBL/GenBank/DDBJ databases">
        <title>The macronuclear genome of Stentor coeruleus: a giant cell with tiny introns.</title>
        <authorList>
            <person name="Slabodnick M."/>
            <person name="Ruby J.G."/>
            <person name="Reiff S.B."/>
            <person name="Swart E.C."/>
            <person name="Gosai S."/>
            <person name="Prabakaran S."/>
            <person name="Witkowska E."/>
            <person name="Larue G.E."/>
            <person name="Fisher S."/>
            <person name="Freeman R.M."/>
            <person name="Gunawardena J."/>
            <person name="Chu W."/>
            <person name="Stover N.A."/>
            <person name="Gregory B.D."/>
            <person name="Nowacki M."/>
            <person name="Derisi J."/>
            <person name="Roy S.W."/>
            <person name="Marshall W.F."/>
            <person name="Sood P."/>
        </authorList>
    </citation>
    <scope>NUCLEOTIDE SEQUENCE [LARGE SCALE GENOMIC DNA]</scope>
    <source>
        <strain evidence="2">WM001</strain>
    </source>
</reference>
<organism evidence="2 3">
    <name type="scientific">Stentor coeruleus</name>
    <dbReference type="NCBI Taxonomy" id="5963"/>
    <lineage>
        <taxon>Eukaryota</taxon>
        <taxon>Sar</taxon>
        <taxon>Alveolata</taxon>
        <taxon>Ciliophora</taxon>
        <taxon>Postciliodesmatophora</taxon>
        <taxon>Heterotrichea</taxon>
        <taxon>Heterotrichida</taxon>
        <taxon>Stentoridae</taxon>
        <taxon>Stentor</taxon>
    </lineage>
</organism>
<feature type="coiled-coil region" evidence="1">
    <location>
        <begin position="122"/>
        <end position="163"/>
    </location>
</feature>
<dbReference type="SUPFAM" id="SSF55781">
    <property type="entry name" value="GAF domain-like"/>
    <property type="match status" value="2"/>
</dbReference>
<protein>
    <recommendedName>
        <fullName evidence="4">GAF domain-containing protein</fullName>
    </recommendedName>
</protein>
<name>A0A1R2D3G4_9CILI</name>
<accession>A0A1R2D3G4</accession>
<evidence type="ECO:0000313" key="3">
    <source>
        <dbReference type="Proteomes" id="UP000187209"/>
    </source>
</evidence>
<sequence>MRSTGISQTKKSDIGKSYVFYETLKTNLVQFPPKPLTRGTRTRSQDVNTRKLMIQINDLETHKRISQEKLKIYENQIDELTDHLTRINSINKQLLNSKLTVNPADVEIIVSELQNSDIRSKLGQYIVENDKYKSEMESLRSQIEKLQKENKLLEDQKVENLKSGNINETLSMKSIDERLSTPRINISRGLDKYRFGVKNLQMLHKALSDMSSSPNFISLLTSLAIGIKRTLDCERCSIFLVSNFIQRLYLDINDPQNPVQKININGTWMITHNDVNINNEPPVFTHLDEAINGIRSGQDLVEPAVLNKEVALIVQCQLSSKGMFEQTDEVQLRIILELCISCIKSFIGRRREDSLQDQLLEVTNVCAALARARTYHYLASTVNSLLPGFFDFEAAELLYIDEETSEFYGISHNQTLQKFPLKIGLTGEAYASRSMKIYDSFCKKEVICDIDNFAGISEVHNLIIVCLPGPNRTILGVLQLYNKINNNISPKDIQIVGEMSILLGSVIAMLSQINS</sequence>